<dbReference type="HOGENOM" id="CLU_3068113_0_0_1"/>
<dbReference type="EMBL" id="KN818222">
    <property type="protein sequence ID" value="KIL71192.1"/>
    <property type="molecule type" value="Genomic_DNA"/>
</dbReference>
<reference evidence="1 2" key="1">
    <citation type="submission" date="2014-04" db="EMBL/GenBank/DDBJ databases">
        <title>Evolutionary Origins and Diversification of the Mycorrhizal Mutualists.</title>
        <authorList>
            <consortium name="DOE Joint Genome Institute"/>
            <consortium name="Mycorrhizal Genomics Consortium"/>
            <person name="Kohler A."/>
            <person name="Kuo A."/>
            <person name="Nagy L.G."/>
            <person name="Floudas D."/>
            <person name="Copeland A."/>
            <person name="Barry K.W."/>
            <person name="Cichocki N."/>
            <person name="Veneault-Fourrey C."/>
            <person name="LaButti K."/>
            <person name="Lindquist E.A."/>
            <person name="Lipzen A."/>
            <person name="Lundell T."/>
            <person name="Morin E."/>
            <person name="Murat C."/>
            <person name="Riley R."/>
            <person name="Ohm R."/>
            <person name="Sun H."/>
            <person name="Tunlid A."/>
            <person name="Henrissat B."/>
            <person name="Grigoriev I.V."/>
            <person name="Hibbett D.S."/>
            <person name="Martin F."/>
        </authorList>
    </citation>
    <scope>NUCLEOTIDE SEQUENCE [LARGE SCALE GENOMIC DNA]</scope>
    <source>
        <strain evidence="1 2">Koide BX008</strain>
    </source>
</reference>
<organism evidence="1 2">
    <name type="scientific">Amanita muscaria (strain Koide BX008)</name>
    <dbReference type="NCBI Taxonomy" id="946122"/>
    <lineage>
        <taxon>Eukaryota</taxon>
        <taxon>Fungi</taxon>
        <taxon>Dikarya</taxon>
        <taxon>Basidiomycota</taxon>
        <taxon>Agaricomycotina</taxon>
        <taxon>Agaricomycetes</taxon>
        <taxon>Agaricomycetidae</taxon>
        <taxon>Agaricales</taxon>
        <taxon>Pluteineae</taxon>
        <taxon>Amanitaceae</taxon>
        <taxon>Amanita</taxon>
    </lineage>
</organism>
<protein>
    <submittedName>
        <fullName evidence="1">Uncharacterized protein</fullName>
    </submittedName>
</protein>
<dbReference type="AlphaFoldDB" id="A0A0C2X9Y2"/>
<dbReference type="Proteomes" id="UP000054549">
    <property type="component" value="Unassembled WGS sequence"/>
</dbReference>
<evidence type="ECO:0000313" key="1">
    <source>
        <dbReference type="EMBL" id="KIL71192.1"/>
    </source>
</evidence>
<keyword evidence="2" id="KW-1185">Reference proteome</keyword>
<accession>A0A0C2X9Y2</accession>
<evidence type="ECO:0000313" key="2">
    <source>
        <dbReference type="Proteomes" id="UP000054549"/>
    </source>
</evidence>
<proteinExistence type="predicted"/>
<sequence length="53" mass="6160">MHHTSIAIKLQSNLDLTHVMVFLIITVQSKAERKEYDIVKAAKRTKIRDMPCH</sequence>
<name>A0A0C2X9Y2_AMAMK</name>
<dbReference type="InParanoid" id="A0A0C2X9Y2"/>
<gene>
    <name evidence="1" type="ORF">M378DRAFT_204967</name>
</gene>